<sequence length="215" mass="23926">MTHRVFIVEDHPVMREGYVSLINAEPDLDVVGEASSAEDAFDQAADLEFDVAIVDLSLPGVNGVELIKRLRSIDDDVKVLVVSAHDEALYAERALRAGARGYLMKHESAKGFVEAVRQVISGELFLSDSLRTRFLNDRFGFGNDPAPTVSRLTDRELEVFEHFGRGKSTREVAEVMGLSLKTIESHRTNIKQKLGIDRAAEFMQRAVLWVEAPLS</sequence>
<dbReference type="SUPFAM" id="SSF46894">
    <property type="entry name" value="C-terminal effector domain of the bipartite response regulators"/>
    <property type="match status" value="1"/>
</dbReference>
<proteinExistence type="predicted"/>
<evidence type="ECO:0000313" key="7">
    <source>
        <dbReference type="Proteomes" id="UP001267426"/>
    </source>
</evidence>
<dbReference type="PANTHER" id="PTHR43214">
    <property type="entry name" value="TWO-COMPONENT RESPONSE REGULATOR"/>
    <property type="match status" value="1"/>
</dbReference>
<keyword evidence="1 3" id="KW-0597">Phosphoprotein</keyword>
<dbReference type="PROSITE" id="PS00622">
    <property type="entry name" value="HTH_LUXR_1"/>
    <property type="match status" value="1"/>
</dbReference>
<dbReference type="InterPro" id="IPR001789">
    <property type="entry name" value="Sig_transdc_resp-reg_receiver"/>
</dbReference>
<dbReference type="InterPro" id="IPR016032">
    <property type="entry name" value="Sig_transdc_resp-reg_C-effctor"/>
</dbReference>
<dbReference type="SMART" id="SM00421">
    <property type="entry name" value="HTH_LUXR"/>
    <property type="match status" value="1"/>
</dbReference>
<protein>
    <submittedName>
        <fullName evidence="6">Response regulator transcription factor</fullName>
    </submittedName>
</protein>
<evidence type="ECO:0000256" key="1">
    <source>
        <dbReference type="ARBA" id="ARBA00022553"/>
    </source>
</evidence>
<dbReference type="EMBL" id="JAVRHT010000044">
    <property type="protein sequence ID" value="MDT0632965.1"/>
    <property type="molecule type" value="Genomic_DNA"/>
</dbReference>
<feature type="domain" description="Response regulatory" evidence="5">
    <location>
        <begin position="4"/>
        <end position="120"/>
    </location>
</feature>
<reference evidence="6 7" key="1">
    <citation type="submission" date="2023-09" db="EMBL/GenBank/DDBJ databases">
        <authorList>
            <person name="Rey-Velasco X."/>
        </authorList>
    </citation>
    <scope>NUCLEOTIDE SEQUENCE [LARGE SCALE GENOMIC DNA]</scope>
    <source>
        <strain evidence="6 7">F394</strain>
    </source>
</reference>
<organism evidence="6 7">
    <name type="scientific">Rubrivirga litoralis</name>
    <dbReference type="NCBI Taxonomy" id="3075598"/>
    <lineage>
        <taxon>Bacteria</taxon>
        <taxon>Pseudomonadati</taxon>
        <taxon>Rhodothermota</taxon>
        <taxon>Rhodothermia</taxon>
        <taxon>Rhodothermales</taxon>
        <taxon>Rubricoccaceae</taxon>
        <taxon>Rubrivirga</taxon>
    </lineage>
</organism>
<evidence type="ECO:0000313" key="6">
    <source>
        <dbReference type="EMBL" id="MDT0632965.1"/>
    </source>
</evidence>
<dbReference type="InterPro" id="IPR000792">
    <property type="entry name" value="Tscrpt_reg_LuxR_C"/>
</dbReference>
<dbReference type="PROSITE" id="PS50043">
    <property type="entry name" value="HTH_LUXR_2"/>
    <property type="match status" value="1"/>
</dbReference>
<evidence type="ECO:0000259" key="5">
    <source>
        <dbReference type="PROSITE" id="PS50110"/>
    </source>
</evidence>
<dbReference type="SUPFAM" id="SSF52172">
    <property type="entry name" value="CheY-like"/>
    <property type="match status" value="1"/>
</dbReference>
<dbReference type="Pfam" id="PF00072">
    <property type="entry name" value="Response_reg"/>
    <property type="match status" value="1"/>
</dbReference>
<dbReference type="RefSeq" id="WP_311665383.1">
    <property type="nucleotide sequence ID" value="NZ_JAVRHT010000044.1"/>
</dbReference>
<keyword evidence="2" id="KW-0238">DNA-binding</keyword>
<evidence type="ECO:0000256" key="3">
    <source>
        <dbReference type="PROSITE-ProRule" id="PRU00169"/>
    </source>
</evidence>
<accession>A0ABU3BUK4</accession>
<dbReference type="PRINTS" id="PR00038">
    <property type="entry name" value="HTHLUXR"/>
</dbReference>
<name>A0ABU3BUK4_9BACT</name>
<dbReference type="Pfam" id="PF00196">
    <property type="entry name" value="GerE"/>
    <property type="match status" value="1"/>
</dbReference>
<dbReference type="CDD" id="cd17535">
    <property type="entry name" value="REC_NarL-like"/>
    <property type="match status" value="1"/>
</dbReference>
<dbReference type="Proteomes" id="UP001267426">
    <property type="component" value="Unassembled WGS sequence"/>
</dbReference>
<evidence type="ECO:0000259" key="4">
    <source>
        <dbReference type="PROSITE" id="PS50043"/>
    </source>
</evidence>
<dbReference type="SMART" id="SM00448">
    <property type="entry name" value="REC"/>
    <property type="match status" value="1"/>
</dbReference>
<feature type="modified residue" description="4-aspartylphosphate" evidence="3">
    <location>
        <position position="55"/>
    </location>
</feature>
<dbReference type="InterPro" id="IPR058245">
    <property type="entry name" value="NreC/VraR/RcsB-like_REC"/>
</dbReference>
<dbReference type="PROSITE" id="PS50110">
    <property type="entry name" value="RESPONSE_REGULATORY"/>
    <property type="match status" value="1"/>
</dbReference>
<dbReference type="InterPro" id="IPR039420">
    <property type="entry name" value="WalR-like"/>
</dbReference>
<dbReference type="InterPro" id="IPR011006">
    <property type="entry name" value="CheY-like_superfamily"/>
</dbReference>
<dbReference type="CDD" id="cd06170">
    <property type="entry name" value="LuxR_C_like"/>
    <property type="match status" value="1"/>
</dbReference>
<keyword evidence="7" id="KW-1185">Reference proteome</keyword>
<evidence type="ECO:0000256" key="2">
    <source>
        <dbReference type="ARBA" id="ARBA00023125"/>
    </source>
</evidence>
<gene>
    <name evidence="6" type="ORF">RM540_14500</name>
</gene>
<dbReference type="Gene3D" id="3.40.50.2300">
    <property type="match status" value="1"/>
</dbReference>
<feature type="domain" description="HTH luxR-type" evidence="4">
    <location>
        <begin position="145"/>
        <end position="210"/>
    </location>
</feature>
<comment type="caution">
    <text evidence="6">The sequence shown here is derived from an EMBL/GenBank/DDBJ whole genome shotgun (WGS) entry which is preliminary data.</text>
</comment>
<dbReference type="PANTHER" id="PTHR43214:SF43">
    <property type="entry name" value="TWO-COMPONENT RESPONSE REGULATOR"/>
    <property type="match status" value="1"/>
</dbReference>